<organism evidence="3 4">
    <name type="scientific">Aspergillus luchuensis (strain CBS 106.47)</name>
    <dbReference type="NCBI Taxonomy" id="1137211"/>
    <lineage>
        <taxon>Eukaryota</taxon>
        <taxon>Fungi</taxon>
        <taxon>Dikarya</taxon>
        <taxon>Ascomycota</taxon>
        <taxon>Pezizomycotina</taxon>
        <taxon>Eurotiomycetes</taxon>
        <taxon>Eurotiomycetidae</taxon>
        <taxon>Eurotiales</taxon>
        <taxon>Aspergillaceae</taxon>
        <taxon>Aspergillus</taxon>
        <taxon>Aspergillus subgen. Circumdati</taxon>
    </lineage>
</organism>
<feature type="compositionally biased region" description="Acidic residues" evidence="1">
    <location>
        <begin position="29"/>
        <end position="40"/>
    </location>
</feature>
<dbReference type="InterPro" id="IPR003593">
    <property type="entry name" value="AAA+_ATPase"/>
</dbReference>
<dbReference type="EMBL" id="KV878236">
    <property type="protein sequence ID" value="OJZ91912.1"/>
    <property type="molecule type" value="Genomic_DNA"/>
</dbReference>
<evidence type="ECO:0000313" key="4">
    <source>
        <dbReference type="Proteomes" id="UP000184063"/>
    </source>
</evidence>
<reference evidence="4" key="1">
    <citation type="journal article" date="2017" name="Genome Biol.">
        <title>Comparative genomics reveals high biological diversity and specific adaptations in the industrially and medically important fungal genus Aspergillus.</title>
        <authorList>
            <person name="de Vries R.P."/>
            <person name="Riley R."/>
            <person name="Wiebenga A."/>
            <person name="Aguilar-Osorio G."/>
            <person name="Amillis S."/>
            <person name="Uchima C.A."/>
            <person name="Anderluh G."/>
            <person name="Asadollahi M."/>
            <person name="Askin M."/>
            <person name="Barry K."/>
            <person name="Battaglia E."/>
            <person name="Bayram O."/>
            <person name="Benocci T."/>
            <person name="Braus-Stromeyer S.A."/>
            <person name="Caldana C."/>
            <person name="Canovas D."/>
            <person name="Cerqueira G.C."/>
            <person name="Chen F."/>
            <person name="Chen W."/>
            <person name="Choi C."/>
            <person name="Clum A."/>
            <person name="Dos Santos R.A."/>
            <person name="Damasio A.R."/>
            <person name="Diallinas G."/>
            <person name="Emri T."/>
            <person name="Fekete E."/>
            <person name="Flipphi M."/>
            <person name="Freyberg S."/>
            <person name="Gallo A."/>
            <person name="Gournas C."/>
            <person name="Habgood R."/>
            <person name="Hainaut M."/>
            <person name="Harispe M.L."/>
            <person name="Henrissat B."/>
            <person name="Hilden K.S."/>
            <person name="Hope R."/>
            <person name="Hossain A."/>
            <person name="Karabika E."/>
            <person name="Karaffa L."/>
            <person name="Karanyi Z."/>
            <person name="Krasevec N."/>
            <person name="Kuo A."/>
            <person name="Kusch H."/>
            <person name="LaButti K."/>
            <person name="Lagendijk E.L."/>
            <person name="Lapidus A."/>
            <person name="Levasseur A."/>
            <person name="Lindquist E."/>
            <person name="Lipzen A."/>
            <person name="Logrieco A.F."/>
            <person name="MacCabe A."/>
            <person name="Maekelae M.R."/>
            <person name="Malavazi I."/>
            <person name="Melin P."/>
            <person name="Meyer V."/>
            <person name="Mielnichuk N."/>
            <person name="Miskei M."/>
            <person name="Molnar A.P."/>
            <person name="Mule G."/>
            <person name="Ngan C.Y."/>
            <person name="Orejas M."/>
            <person name="Orosz E."/>
            <person name="Ouedraogo J.P."/>
            <person name="Overkamp K.M."/>
            <person name="Park H.-S."/>
            <person name="Perrone G."/>
            <person name="Piumi F."/>
            <person name="Punt P.J."/>
            <person name="Ram A.F."/>
            <person name="Ramon A."/>
            <person name="Rauscher S."/>
            <person name="Record E."/>
            <person name="Riano-Pachon D.M."/>
            <person name="Robert V."/>
            <person name="Roehrig J."/>
            <person name="Ruller R."/>
            <person name="Salamov A."/>
            <person name="Salih N.S."/>
            <person name="Samson R.A."/>
            <person name="Sandor E."/>
            <person name="Sanguinetti M."/>
            <person name="Schuetze T."/>
            <person name="Sepcic K."/>
            <person name="Shelest E."/>
            <person name="Sherlock G."/>
            <person name="Sophianopoulou V."/>
            <person name="Squina F.M."/>
            <person name="Sun H."/>
            <person name="Susca A."/>
            <person name="Todd R.B."/>
            <person name="Tsang A."/>
            <person name="Unkles S.E."/>
            <person name="van de Wiele N."/>
            <person name="van Rossen-Uffink D."/>
            <person name="Oliveira J.V."/>
            <person name="Vesth T.C."/>
            <person name="Visser J."/>
            <person name="Yu J.-H."/>
            <person name="Zhou M."/>
            <person name="Andersen M.R."/>
            <person name="Archer D.B."/>
            <person name="Baker S.E."/>
            <person name="Benoit I."/>
            <person name="Brakhage A.A."/>
            <person name="Braus G.H."/>
            <person name="Fischer R."/>
            <person name="Frisvad J.C."/>
            <person name="Goldman G.H."/>
            <person name="Houbraken J."/>
            <person name="Oakley B."/>
            <person name="Pocsi I."/>
            <person name="Scazzocchio C."/>
            <person name="Seiboth B."/>
            <person name="vanKuyk P.A."/>
            <person name="Wortman J."/>
            <person name="Dyer P.S."/>
            <person name="Grigoriev I.V."/>
        </authorList>
    </citation>
    <scope>NUCLEOTIDE SEQUENCE [LARGE SCALE GENOMIC DNA]</scope>
    <source>
        <strain evidence="4">CBS 106.47</strain>
    </source>
</reference>
<evidence type="ECO:0000313" key="3">
    <source>
        <dbReference type="EMBL" id="OJZ91912.1"/>
    </source>
</evidence>
<gene>
    <name evidence="3" type="ORF">ASPFODRAFT_121911</name>
</gene>
<evidence type="ECO:0000256" key="1">
    <source>
        <dbReference type="SAM" id="MobiDB-lite"/>
    </source>
</evidence>
<dbReference type="Gene3D" id="3.40.50.300">
    <property type="entry name" value="P-loop containing nucleotide triphosphate hydrolases"/>
    <property type="match status" value="1"/>
</dbReference>
<dbReference type="InterPro" id="IPR054289">
    <property type="entry name" value="DUF7025"/>
</dbReference>
<feature type="compositionally biased region" description="Polar residues" evidence="1">
    <location>
        <begin position="994"/>
        <end position="1004"/>
    </location>
</feature>
<dbReference type="GO" id="GO:0016887">
    <property type="term" value="F:ATP hydrolysis activity"/>
    <property type="evidence" value="ECO:0007669"/>
    <property type="project" value="InterPro"/>
</dbReference>
<dbReference type="GO" id="GO:0005524">
    <property type="term" value="F:ATP binding"/>
    <property type="evidence" value="ECO:0007669"/>
    <property type="project" value="InterPro"/>
</dbReference>
<dbReference type="InterPro" id="IPR003959">
    <property type="entry name" value="ATPase_AAA_core"/>
</dbReference>
<feature type="region of interest" description="Disordered" evidence="1">
    <location>
        <begin position="181"/>
        <end position="228"/>
    </location>
</feature>
<accession>A0A1M3TZ16</accession>
<protein>
    <recommendedName>
        <fullName evidence="2">AAA+ ATPase domain-containing protein</fullName>
    </recommendedName>
</protein>
<dbReference type="OrthoDB" id="10042665at2759"/>
<dbReference type="SMART" id="SM00382">
    <property type="entry name" value="AAA"/>
    <property type="match status" value="1"/>
</dbReference>
<sequence length="1057" mass="121399">MSPVDVAVDSGKDDTPADTTVTPPNGDDNTTESEKEEESWEDKLQKTPKVVDVKWVDFEHFKNCYSPSAGLEIIQVLRGHPQINQEIMKEYYVQQKYQRRMKGRLPKSIVDAESSWIQRVRIQSPPILLLLSRLSGHNDNWAINKPRVFFPPFRAFYYYLPRMKECLGILEAKWAKIEAQGDGDQGAATKAEAKTKAESEQVKAPDDLNGDTDDESIAGDDAGSVDPEEAVAGPVVDSVTGLRHVRRYIKFVEAEIVPLWNRAAGTSQRKVRFLDLWMSFQPGELLYAPPRSEFSQTSGTAKSANVKMYQNAWRLYSMVLSPIQDDYLDDTRVNPKKELTLYGYYIDYNGSSYGPVRHKFKIPDYAGERDITTLEVYPMRFAKDSEAMMKSLRDQGSQFQNFVRERHLYYDGWTLVHGPTGDPDSEHRIASEHIDGDVIIDFLEGYKAESSLRSPSFDGLDSFDDSDWPVGDDELYIKHWINGSRSKLLGEITETTQRGEWYGGWLTKRRLKEDRFLNAWEAGTMRQLGGDDLALLPRRVIAYAFRERKFVMVDIRGLKKKDPAPQNVFKDLKIDPDHKRMVRSLVKTHFARQEIQKHQPNASLNQDLIRGKGSGLVILLHGVPGVGKTATAEAVAQANNKPLFVITCGDLGFTPKEVDASLKDIFRLAHLWDCVLLLDEADVFLSRREVSDLKRNALVSVFLRVLEYYSGILFLTTNRVGTLDEAFKSRIHVSLYYPPLDKDQTLAIFDLNIRKLNDIQRAKQMLQVDGDSSAPREPELEIKRESIMDYAKWHYNTHEQYERWNGRQIRNAFQIAYSLAHYEMERDSQDQWDEDVEPNIKKASNGPQATRTLDYRQFVSVAKTIERFDDYLYDAIACTDMDNARDNGLRADDHDPNMNHRPDYRPQLPRARRPNYAPAPRASQQRYDPPRPGPPRRGYSGQGLAQRPRHPGAPRPNYQPPEEDPDLQPKQRPRNPAMQQRVNGRLPPRPHPSQVKSRSRQTGMRQDDDDYSGWSTHETHTAAAPDNDYFSDDMDDRYDEYVDGHDEDYDDEYEEGY</sequence>
<evidence type="ECO:0000259" key="2">
    <source>
        <dbReference type="SMART" id="SM00382"/>
    </source>
</evidence>
<feature type="domain" description="AAA+ ATPase" evidence="2">
    <location>
        <begin position="614"/>
        <end position="741"/>
    </location>
</feature>
<name>A0A1M3TZ16_ASPLC</name>
<dbReference type="Pfam" id="PF23232">
    <property type="entry name" value="AAA_lid_13"/>
    <property type="match status" value="1"/>
</dbReference>
<feature type="compositionally biased region" description="Acidic residues" evidence="1">
    <location>
        <begin position="1045"/>
        <end position="1057"/>
    </location>
</feature>
<feature type="compositionally biased region" description="Acidic residues" evidence="1">
    <location>
        <begin position="208"/>
        <end position="218"/>
    </location>
</feature>
<dbReference type="SUPFAM" id="SSF52540">
    <property type="entry name" value="P-loop containing nucleoside triphosphate hydrolases"/>
    <property type="match status" value="1"/>
</dbReference>
<dbReference type="Proteomes" id="UP000184063">
    <property type="component" value="Unassembled WGS sequence"/>
</dbReference>
<feature type="region of interest" description="Disordered" evidence="1">
    <location>
        <begin position="1"/>
        <end position="44"/>
    </location>
</feature>
<dbReference type="InterPro" id="IPR056599">
    <property type="entry name" value="AAA_lid_fung"/>
</dbReference>
<proteinExistence type="predicted"/>
<feature type="region of interest" description="Disordered" evidence="1">
    <location>
        <begin position="887"/>
        <end position="1057"/>
    </location>
</feature>
<dbReference type="InterPro" id="IPR027417">
    <property type="entry name" value="P-loop_NTPase"/>
</dbReference>
<dbReference type="PANTHER" id="PTHR46411:SF3">
    <property type="entry name" value="AAA+ ATPASE DOMAIN-CONTAINING PROTEIN"/>
    <property type="match status" value="1"/>
</dbReference>
<dbReference type="VEuPathDB" id="FungiDB:ASPFODRAFT_121911"/>
<feature type="compositionally biased region" description="Basic and acidic residues" evidence="1">
    <location>
        <begin position="191"/>
        <end position="206"/>
    </location>
</feature>
<dbReference type="Pfam" id="PF00004">
    <property type="entry name" value="AAA"/>
    <property type="match status" value="1"/>
</dbReference>
<feature type="compositionally biased region" description="Basic and acidic residues" evidence="1">
    <location>
        <begin position="887"/>
        <end position="904"/>
    </location>
</feature>
<feature type="compositionally biased region" description="Acidic residues" evidence="1">
    <location>
        <begin position="1029"/>
        <end position="1038"/>
    </location>
</feature>
<dbReference type="CDD" id="cd19481">
    <property type="entry name" value="RecA-like_protease"/>
    <property type="match status" value="1"/>
</dbReference>
<dbReference type="Pfam" id="PF22942">
    <property type="entry name" value="DUF7025"/>
    <property type="match status" value="1"/>
</dbReference>
<dbReference type="AlphaFoldDB" id="A0A1M3TZ16"/>
<dbReference type="PANTHER" id="PTHR46411">
    <property type="entry name" value="FAMILY ATPASE, PUTATIVE-RELATED"/>
    <property type="match status" value="1"/>
</dbReference>